<protein>
    <submittedName>
        <fullName evidence="1">Uncharacterized protein</fullName>
    </submittedName>
</protein>
<dbReference type="AlphaFoldDB" id="A0A0M9EL75"/>
<sequence>MLLLRIQLSRSTSARRQVQPKTNPVLIFSPSHGDRLDQKLYPSLSIHLGDLKPWRKQEGKAHDERRIPRFKIEDVAEYISVLCSLAKTCAAARLGVSARLASEQT</sequence>
<evidence type="ECO:0000313" key="1">
    <source>
        <dbReference type="EMBL" id="KPA35343.1"/>
    </source>
</evidence>
<name>A0A0M9EL75_FUSLA</name>
<dbReference type="Proteomes" id="UP000037904">
    <property type="component" value="Unassembled WGS sequence"/>
</dbReference>
<organism evidence="1 2">
    <name type="scientific">Fusarium langsethiae</name>
    <dbReference type="NCBI Taxonomy" id="179993"/>
    <lineage>
        <taxon>Eukaryota</taxon>
        <taxon>Fungi</taxon>
        <taxon>Dikarya</taxon>
        <taxon>Ascomycota</taxon>
        <taxon>Pezizomycotina</taxon>
        <taxon>Sordariomycetes</taxon>
        <taxon>Hypocreomycetidae</taxon>
        <taxon>Hypocreales</taxon>
        <taxon>Nectriaceae</taxon>
        <taxon>Fusarium</taxon>
    </lineage>
</organism>
<keyword evidence="2" id="KW-1185">Reference proteome</keyword>
<proteinExistence type="predicted"/>
<reference evidence="1 2" key="1">
    <citation type="submission" date="2015-04" db="EMBL/GenBank/DDBJ databases">
        <title>The draft genome sequence of Fusarium langsethiae, a T-2/HT-2 mycotoxin producer.</title>
        <authorList>
            <person name="Lysoe E."/>
            <person name="Divon H.H."/>
            <person name="Terzi V."/>
            <person name="Orru L."/>
            <person name="Lamontanara A."/>
            <person name="Kolseth A.-K."/>
            <person name="Frandsen R.J."/>
            <person name="Nielsen K."/>
            <person name="Thrane U."/>
        </authorList>
    </citation>
    <scope>NUCLEOTIDE SEQUENCE [LARGE SCALE GENOMIC DNA]</scope>
    <source>
        <strain evidence="1 2">Fl201059</strain>
    </source>
</reference>
<accession>A0A0M9EL75</accession>
<evidence type="ECO:0000313" key="2">
    <source>
        <dbReference type="Proteomes" id="UP000037904"/>
    </source>
</evidence>
<dbReference type="EMBL" id="JXCE01001227">
    <property type="protein sequence ID" value="KPA35343.1"/>
    <property type="molecule type" value="Genomic_DNA"/>
</dbReference>
<comment type="caution">
    <text evidence="1">The sequence shown here is derived from an EMBL/GenBank/DDBJ whole genome shotgun (WGS) entry which is preliminary data.</text>
</comment>
<gene>
    <name evidence="1" type="ORF">FLAG1_11963</name>
</gene>